<dbReference type="PANTHER" id="PTHR20426">
    <property type="entry name" value="RIBOSOME BIOGENESIS PROTEIN TSR3 HOMOLOG"/>
    <property type="match status" value="1"/>
</dbReference>
<evidence type="ECO:0000256" key="4">
    <source>
        <dbReference type="ARBA" id="ARBA00022679"/>
    </source>
</evidence>
<evidence type="ECO:0000256" key="1">
    <source>
        <dbReference type="ARBA" id="ARBA00022490"/>
    </source>
</evidence>
<keyword evidence="3" id="KW-0698">rRNA processing</keyword>
<evidence type="ECO:0000259" key="6">
    <source>
        <dbReference type="Pfam" id="PF04034"/>
    </source>
</evidence>
<dbReference type="InterPro" id="IPR007209">
    <property type="entry name" value="RNaseL-inhib-like_metal-bd_dom"/>
</dbReference>
<keyword evidence="1" id="KW-0963">Cytoplasm</keyword>
<feature type="domain" description="RNase L inhibitor RLI-like possible metal-binding" evidence="7">
    <location>
        <begin position="12"/>
        <end position="42"/>
    </location>
</feature>
<evidence type="ECO:0000256" key="3">
    <source>
        <dbReference type="ARBA" id="ARBA00022552"/>
    </source>
</evidence>
<proteinExistence type="predicted"/>
<accession>A0A0F9LRH2</accession>
<keyword evidence="2" id="KW-0690">Ribosome biogenesis</keyword>
<dbReference type="PANTHER" id="PTHR20426:SF0">
    <property type="entry name" value="18S RRNA AMINOCARBOXYPROPYLTRANSFERASE"/>
    <property type="match status" value="1"/>
</dbReference>
<keyword evidence="4" id="KW-0808">Transferase</keyword>
<dbReference type="GO" id="GO:0006364">
    <property type="term" value="P:rRNA processing"/>
    <property type="evidence" value="ECO:0007669"/>
    <property type="project" value="UniProtKB-KW"/>
</dbReference>
<evidence type="ECO:0000259" key="7">
    <source>
        <dbReference type="Pfam" id="PF04068"/>
    </source>
</evidence>
<keyword evidence="5" id="KW-0949">S-adenosyl-L-methionine</keyword>
<evidence type="ECO:0000313" key="8">
    <source>
        <dbReference type="EMBL" id="KKM66965.1"/>
    </source>
</evidence>
<dbReference type="InterPro" id="IPR007177">
    <property type="entry name" value="Tsr3_C"/>
</dbReference>
<organism evidence="8">
    <name type="scientific">marine sediment metagenome</name>
    <dbReference type="NCBI Taxonomy" id="412755"/>
    <lineage>
        <taxon>unclassified sequences</taxon>
        <taxon>metagenomes</taxon>
        <taxon>ecological metagenomes</taxon>
    </lineage>
</organism>
<dbReference type="AlphaFoldDB" id="A0A0F9LRH2"/>
<comment type="caution">
    <text evidence="8">The sequence shown here is derived from an EMBL/GenBank/DDBJ whole genome shotgun (WGS) entry which is preliminary data.</text>
</comment>
<feature type="domain" description="16S/18S rRNA aminocarboxypropyltransferase Tsr3 C-terminal" evidence="6">
    <location>
        <begin position="51"/>
        <end position="152"/>
    </location>
</feature>
<dbReference type="EMBL" id="LAZR01010432">
    <property type="protein sequence ID" value="KKM66965.1"/>
    <property type="molecule type" value="Genomic_DNA"/>
</dbReference>
<dbReference type="GO" id="GO:0106388">
    <property type="term" value="F:rRNA small subunit aminocarboxypropyltransferase activity"/>
    <property type="evidence" value="ECO:0007669"/>
    <property type="project" value="InterPro"/>
</dbReference>
<protein>
    <recommendedName>
        <fullName evidence="9">16S rRNA aminocarboxypropyltransferase</fullName>
    </recommendedName>
</protein>
<evidence type="ECO:0000256" key="2">
    <source>
        <dbReference type="ARBA" id="ARBA00022517"/>
    </source>
</evidence>
<name>A0A0F9LRH2_9ZZZZ</name>
<sequence length="153" mass="17777">MKISTSDKQTPKLFCLHYKECDPKKCTAIKLKKLNLLKILKTIKGNLKKSIILTPFAQIEISRSDREKIFKNGLIVIDCSWKNIINLRKVNFEYTRKLPPLIAANPTNYGKWEKLSSVEALAATLYITKFFNYAELILSKFSWGIQFKELNKF</sequence>
<reference evidence="8" key="1">
    <citation type="journal article" date="2015" name="Nature">
        <title>Complex archaea that bridge the gap between prokaryotes and eukaryotes.</title>
        <authorList>
            <person name="Spang A."/>
            <person name="Saw J.H."/>
            <person name="Jorgensen S.L."/>
            <person name="Zaremba-Niedzwiedzka K."/>
            <person name="Martijn J."/>
            <person name="Lind A.E."/>
            <person name="van Eijk R."/>
            <person name="Schleper C."/>
            <person name="Guy L."/>
            <person name="Ettema T.J."/>
        </authorList>
    </citation>
    <scope>NUCLEOTIDE SEQUENCE</scope>
</reference>
<dbReference type="Pfam" id="PF04068">
    <property type="entry name" value="Fer4_RLI"/>
    <property type="match status" value="1"/>
</dbReference>
<dbReference type="Pfam" id="PF04034">
    <property type="entry name" value="Ribo_biogen_C"/>
    <property type="match status" value="1"/>
</dbReference>
<dbReference type="NCBIfam" id="NF002621">
    <property type="entry name" value="PRK02287.1"/>
    <property type="match status" value="1"/>
</dbReference>
<evidence type="ECO:0008006" key="9">
    <source>
        <dbReference type="Google" id="ProtNLM"/>
    </source>
</evidence>
<gene>
    <name evidence="8" type="ORF">LCGC14_1475880</name>
</gene>
<dbReference type="InterPro" id="IPR022968">
    <property type="entry name" value="Tsr3-like"/>
</dbReference>
<evidence type="ECO:0000256" key="5">
    <source>
        <dbReference type="ARBA" id="ARBA00022691"/>
    </source>
</evidence>